<dbReference type="AlphaFoldDB" id="A8RWQ2"/>
<accession>A8RWQ2</accession>
<evidence type="ECO:0000313" key="2">
    <source>
        <dbReference type="EMBL" id="EDP14968.1"/>
    </source>
</evidence>
<feature type="domain" description="DUF4130" evidence="1">
    <location>
        <begin position="94"/>
        <end position="266"/>
    </location>
</feature>
<dbReference type="InterPro" id="IPR023875">
    <property type="entry name" value="DNA_repair_put"/>
</dbReference>
<name>A8RWQ2_ENTBW</name>
<protein>
    <recommendedName>
        <fullName evidence="1">DUF4130 domain-containing protein</fullName>
    </recommendedName>
</protein>
<proteinExistence type="predicted"/>
<dbReference type="eggNOG" id="ENOG502Z969">
    <property type="taxonomic scope" value="Bacteria"/>
</dbReference>
<dbReference type="PaxDb" id="411902-CLOBOL_04660"/>
<dbReference type="InterPro" id="IPR025404">
    <property type="entry name" value="DUF4130"/>
</dbReference>
<reference evidence="2 3" key="2">
    <citation type="submission" date="2007-09" db="EMBL/GenBank/DDBJ databases">
        <title>Draft genome sequence of Clostridium bolteae (ATCC BAA-613).</title>
        <authorList>
            <person name="Sudarsanam P."/>
            <person name="Ley R."/>
            <person name="Guruge J."/>
            <person name="Turnbaugh P.J."/>
            <person name="Mahowald M."/>
            <person name="Liep D."/>
            <person name="Gordon J."/>
        </authorList>
    </citation>
    <scope>NUCLEOTIDE SEQUENCE [LARGE SCALE GENOMIC DNA]</scope>
    <source>
        <strain evidence="3">ATCC BAA-613 / DSM 15670 / CCUG 46953 / JCM 12243 / WAL 16351</strain>
    </source>
</reference>
<dbReference type="NCBIfam" id="TIGR03915">
    <property type="entry name" value="SAM_7_link_chp"/>
    <property type="match status" value="1"/>
</dbReference>
<reference evidence="2 3" key="1">
    <citation type="submission" date="2007-08" db="EMBL/GenBank/DDBJ databases">
        <authorList>
            <person name="Fulton L."/>
            <person name="Clifton S."/>
            <person name="Fulton B."/>
            <person name="Xu J."/>
            <person name="Minx P."/>
            <person name="Pepin K.H."/>
            <person name="Johnson M."/>
            <person name="Thiruvilangam P."/>
            <person name="Bhonagiri V."/>
            <person name="Nash W.E."/>
            <person name="Mardis E.R."/>
            <person name="Wilson R.K."/>
        </authorList>
    </citation>
    <scope>NUCLEOTIDE SEQUENCE [LARGE SCALE GENOMIC DNA]</scope>
    <source>
        <strain evidence="3">ATCC BAA-613 / DSM 15670 / CCUG 46953 / JCM 12243 / WAL 16351</strain>
    </source>
</reference>
<gene>
    <name evidence="2" type="ORF">CLOBOL_04660</name>
</gene>
<comment type="caution">
    <text evidence="2">The sequence shown here is derived from an EMBL/GenBank/DDBJ whole genome shotgun (WGS) entry which is preliminary data.</text>
</comment>
<sequence length="269" mass="31948">MRIEEVHHMTVYMCEPWLEGILCGVYDAWSDPAGHENVRLAVKGEYEELELFAEYRDVQICPEKAEKVIRSVCAKLSQEIYRKVYTASLSQDRERADKIYRFLIQAFRHGPSVLDMLQLPACYDIFGLCRNVYNENHLLTEFLRFSETPGGILVSRIGPKNDIMTLLAPHFADRLPEENWVIYDENHKRAAVHPAGRSWFLVNQPLEPEQENSDRGWSRWLRERTDEETYEDMWRMFCDTIAIRERRNPVCQRTHLPLRFRPYMTEFQK</sequence>
<dbReference type="Pfam" id="PF13566">
    <property type="entry name" value="DUF4130"/>
    <property type="match status" value="1"/>
</dbReference>
<dbReference type="EMBL" id="ABCC02000037">
    <property type="protein sequence ID" value="EDP14968.1"/>
    <property type="molecule type" value="Genomic_DNA"/>
</dbReference>
<organism evidence="2 3">
    <name type="scientific">Enterocloster bolteae (strain ATCC BAA-613 / DSM 15670 / CCUG 46953 / JCM 12243 / WAL 16351)</name>
    <name type="common">Clostridium bolteae</name>
    <dbReference type="NCBI Taxonomy" id="411902"/>
    <lineage>
        <taxon>Bacteria</taxon>
        <taxon>Bacillati</taxon>
        <taxon>Bacillota</taxon>
        <taxon>Clostridia</taxon>
        <taxon>Lachnospirales</taxon>
        <taxon>Lachnospiraceae</taxon>
        <taxon>Enterocloster</taxon>
    </lineage>
</organism>
<evidence type="ECO:0000313" key="3">
    <source>
        <dbReference type="Proteomes" id="UP000005396"/>
    </source>
</evidence>
<evidence type="ECO:0000259" key="1">
    <source>
        <dbReference type="Pfam" id="PF13566"/>
    </source>
</evidence>
<dbReference type="HOGENOM" id="CLU_068835_0_0_9"/>
<dbReference type="Proteomes" id="UP000005396">
    <property type="component" value="Unassembled WGS sequence"/>
</dbReference>